<keyword evidence="1" id="KW-0723">Serine/threonine-protein kinase</keyword>
<keyword evidence="3" id="KW-0547">Nucleotide-binding</keyword>
<dbReference type="GO" id="GO:0004674">
    <property type="term" value="F:protein serine/threonine kinase activity"/>
    <property type="evidence" value="ECO:0007669"/>
    <property type="project" value="UniProtKB-KW"/>
</dbReference>
<dbReference type="EMBL" id="GECU01032252">
    <property type="protein sequence ID" value="JAS75454.1"/>
    <property type="molecule type" value="Transcribed_RNA"/>
</dbReference>
<dbReference type="GO" id="GO:0005524">
    <property type="term" value="F:ATP binding"/>
    <property type="evidence" value="ECO:0007669"/>
    <property type="project" value="UniProtKB-KW"/>
</dbReference>
<accession>A0A1B6J551</accession>
<evidence type="ECO:0000256" key="3">
    <source>
        <dbReference type="ARBA" id="ARBA00022741"/>
    </source>
</evidence>
<keyword evidence="2" id="KW-0808">Transferase</keyword>
<evidence type="ECO:0008006" key="9">
    <source>
        <dbReference type="Google" id="ProtNLM"/>
    </source>
</evidence>
<reference evidence="8" key="1">
    <citation type="submission" date="2015-11" db="EMBL/GenBank/DDBJ databases">
        <title>De novo transcriptome assembly of four potential Pierce s Disease insect vectors from Arizona vineyards.</title>
        <authorList>
            <person name="Tassone E.E."/>
        </authorList>
    </citation>
    <scope>NUCLEOTIDE SEQUENCE</scope>
</reference>
<dbReference type="InterPro" id="IPR050494">
    <property type="entry name" value="Ser_Thr_dual-spec_kinase"/>
</dbReference>
<feature type="compositionally biased region" description="Polar residues" evidence="6">
    <location>
        <begin position="397"/>
        <end position="425"/>
    </location>
</feature>
<evidence type="ECO:0000256" key="2">
    <source>
        <dbReference type="ARBA" id="ARBA00022679"/>
    </source>
</evidence>
<dbReference type="EMBL" id="GECU01013398">
    <property type="protein sequence ID" value="JAS94308.1"/>
    <property type="molecule type" value="Transcribed_RNA"/>
</dbReference>
<name>A0A1B6J551_9HEMI</name>
<dbReference type="GO" id="GO:0005634">
    <property type="term" value="C:nucleus"/>
    <property type="evidence" value="ECO:0007669"/>
    <property type="project" value="TreeGrafter"/>
</dbReference>
<dbReference type="InterPro" id="IPR011009">
    <property type="entry name" value="Kinase-like_dom_sf"/>
</dbReference>
<feature type="non-terminal residue" evidence="8">
    <location>
        <position position="1"/>
    </location>
</feature>
<dbReference type="GO" id="GO:0005737">
    <property type="term" value="C:cytoplasm"/>
    <property type="evidence" value="ECO:0007669"/>
    <property type="project" value="TreeGrafter"/>
</dbReference>
<evidence type="ECO:0000256" key="4">
    <source>
        <dbReference type="ARBA" id="ARBA00022777"/>
    </source>
</evidence>
<keyword evidence="4" id="KW-0418">Kinase</keyword>
<feature type="region of interest" description="Disordered" evidence="6">
    <location>
        <begin position="355"/>
        <end position="488"/>
    </location>
</feature>
<evidence type="ECO:0000256" key="1">
    <source>
        <dbReference type="ARBA" id="ARBA00022527"/>
    </source>
</evidence>
<dbReference type="Gene3D" id="1.10.510.10">
    <property type="entry name" value="Transferase(Phosphotransferase) domain 1"/>
    <property type="match status" value="1"/>
</dbReference>
<feature type="compositionally biased region" description="Basic and acidic residues" evidence="6">
    <location>
        <begin position="443"/>
        <end position="455"/>
    </location>
</feature>
<dbReference type="PANTHER" id="PTHR24058:SF17">
    <property type="entry name" value="HOMEODOMAIN INTERACTING PROTEIN KINASE, ISOFORM D"/>
    <property type="match status" value="1"/>
</dbReference>
<keyword evidence="5" id="KW-0067">ATP-binding</keyword>
<proteinExistence type="predicted"/>
<dbReference type="GO" id="GO:0004713">
    <property type="term" value="F:protein tyrosine kinase activity"/>
    <property type="evidence" value="ECO:0007669"/>
    <property type="project" value="TreeGrafter"/>
</dbReference>
<gene>
    <name evidence="7" type="ORF">g.43362</name>
    <name evidence="8" type="ORF">g.43364</name>
</gene>
<dbReference type="SUPFAM" id="SSF56112">
    <property type="entry name" value="Protein kinase-like (PK-like)"/>
    <property type="match status" value="1"/>
</dbReference>
<organism evidence="8">
    <name type="scientific">Homalodisca liturata</name>
    <dbReference type="NCBI Taxonomy" id="320908"/>
    <lineage>
        <taxon>Eukaryota</taxon>
        <taxon>Metazoa</taxon>
        <taxon>Ecdysozoa</taxon>
        <taxon>Arthropoda</taxon>
        <taxon>Hexapoda</taxon>
        <taxon>Insecta</taxon>
        <taxon>Pterygota</taxon>
        <taxon>Neoptera</taxon>
        <taxon>Paraneoptera</taxon>
        <taxon>Hemiptera</taxon>
        <taxon>Auchenorrhyncha</taxon>
        <taxon>Membracoidea</taxon>
        <taxon>Cicadellidae</taxon>
        <taxon>Cicadellinae</taxon>
        <taxon>Proconiini</taxon>
        <taxon>Homalodisca</taxon>
    </lineage>
</organism>
<dbReference type="AlphaFoldDB" id="A0A1B6J551"/>
<dbReference type="PANTHER" id="PTHR24058">
    <property type="entry name" value="DUAL SPECIFICITY PROTEIN KINASE"/>
    <property type="match status" value="1"/>
</dbReference>
<protein>
    <recommendedName>
        <fullName evidence="9">Protein kinase domain-containing protein</fullName>
    </recommendedName>
</protein>
<evidence type="ECO:0000256" key="6">
    <source>
        <dbReference type="SAM" id="MobiDB-lite"/>
    </source>
</evidence>
<evidence type="ECO:0000313" key="8">
    <source>
        <dbReference type="EMBL" id="JAS94308.1"/>
    </source>
</evidence>
<evidence type="ECO:0000313" key="7">
    <source>
        <dbReference type="EMBL" id="JAS75454.1"/>
    </source>
</evidence>
<sequence>LYPGSSEYDQIRYISQTQGLPTEHMLNNASKTTKFFYRDMDSTYPFWRLKTPEEHEAETGIKSKEARKYIFNCLDDIGQVNVPTDLEGGELLAEKADRREFIDLLKRMLTMDQVERRITPGEALNHAFVTLAHLVDYAHCNNVKASVQMMEVCRRHNATTAPPPAPPLVATLTFNNQVQRLVRERQHPTFDNLYQLYNSRGVARQYSGARPDPFTQHQLVSSILCQPGYQSMGSPAKHVTVVSQQPPPQLQIQPPIISQQVPQQYVPVSMVESGRQMLPVQTSWPTNRQMTIVPSWPQHTTIQQPLLSETDWGRPLLVDSSQLIPRPTVFTAEVYDSLVESPGWDKHKSHLHTTHLTVPRSHDKKEPTQLSPVKKRVKEGTPPTASCSARTRDRHSPSWQQPSASHHTQPQQQCSTRNQTITIRDTPSPAVSVITISDSEDESPAKSEEGQDPRHKGQAVYCVTVGDSDEEHRSPTQPAVYSSRGVSPGGKNVPGAVVYCPSPVTKHSSTQPQPAPVPAPVAVTIPHAQVKHEIKHEPHQHSSSYSGSQSQKKRLLAKVQQECSANAGASTSANVSAVTKQEPGSEVYQSVCQGAGCKEPYHYVTQDQHIVYSSGDKTYTMAAPTHKRTGGEVVVRAGYHLVQPPTAHSSRDHVITSAKTWSSQAIPVHQGYSTHLSPQTLSGSRLSPLAGQPLYHQSELYRRQAVYVTSTQPAYMPPTHQVPAFTTGRALPPPAHHASARPLLATHSHPLPAHMQPAAMFPALSQVASFGYISPAKSHQYHQTPLWFTE</sequence>
<evidence type="ECO:0000256" key="5">
    <source>
        <dbReference type="ARBA" id="ARBA00022840"/>
    </source>
</evidence>